<reference evidence="2 3" key="1">
    <citation type="journal article" date="2013" name="Curr. Biol.">
        <title>The Genome of the Foraminiferan Reticulomyxa filosa.</title>
        <authorList>
            <person name="Glockner G."/>
            <person name="Hulsmann N."/>
            <person name="Schleicher M."/>
            <person name="Noegel A.A."/>
            <person name="Eichinger L."/>
            <person name="Gallinger C."/>
            <person name="Pawlowski J."/>
            <person name="Sierra R."/>
            <person name="Euteneuer U."/>
            <person name="Pillet L."/>
            <person name="Moustafa A."/>
            <person name="Platzer M."/>
            <person name="Groth M."/>
            <person name="Szafranski K."/>
            <person name="Schliwa M."/>
        </authorList>
    </citation>
    <scope>NUCLEOTIDE SEQUENCE [LARGE SCALE GENOMIC DNA]</scope>
</reference>
<name>X6N786_RETFI</name>
<proteinExistence type="predicted"/>
<sequence length="219" mass="25537">MLLHAEEDTEKNEEKLEILLEGCHNKEWVSFTTSKEELKKLTCLICHQIAENAIELHCKEHEETEQLLIFGEQCLKKYLEENNGKCPVNQHCDCQYFKNKMLRLQISELVVVCPLQYELTVGNLSKQEKEEHNHTSKEGCETDVIVLNDSSCNYKGKIADIKNHLKSCKLALKQNTKKQFDLMTQQITLLNQQLKQNEERCERLQSELQVEKNQTTLCL</sequence>
<comment type="caution">
    <text evidence="2">The sequence shown here is derived from an EMBL/GenBank/DDBJ whole genome shotgun (WGS) entry which is preliminary data.</text>
</comment>
<dbReference type="AlphaFoldDB" id="X6N786"/>
<keyword evidence="1" id="KW-0175">Coiled coil</keyword>
<dbReference type="Gene3D" id="3.30.40.10">
    <property type="entry name" value="Zinc/RING finger domain, C3HC4 (zinc finger)"/>
    <property type="match status" value="1"/>
</dbReference>
<gene>
    <name evidence="2" type="ORF">RFI_16029</name>
</gene>
<evidence type="ECO:0008006" key="4">
    <source>
        <dbReference type="Google" id="ProtNLM"/>
    </source>
</evidence>
<organism evidence="2 3">
    <name type="scientific">Reticulomyxa filosa</name>
    <dbReference type="NCBI Taxonomy" id="46433"/>
    <lineage>
        <taxon>Eukaryota</taxon>
        <taxon>Sar</taxon>
        <taxon>Rhizaria</taxon>
        <taxon>Retaria</taxon>
        <taxon>Foraminifera</taxon>
        <taxon>Monothalamids</taxon>
        <taxon>Reticulomyxidae</taxon>
        <taxon>Reticulomyxa</taxon>
    </lineage>
</organism>
<feature type="non-terminal residue" evidence="2">
    <location>
        <position position="219"/>
    </location>
</feature>
<evidence type="ECO:0000313" key="2">
    <source>
        <dbReference type="EMBL" id="ETO21177.1"/>
    </source>
</evidence>
<evidence type="ECO:0000256" key="1">
    <source>
        <dbReference type="SAM" id="Coils"/>
    </source>
</evidence>
<accession>X6N786</accession>
<feature type="coiled-coil region" evidence="1">
    <location>
        <begin position="180"/>
        <end position="214"/>
    </location>
</feature>
<evidence type="ECO:0000313" key="3">
    <source>
        <dbReference type="Proteomes" id="UP000023152"/>
    </source>
</evidence>
<dbReference type="EMBL" id="ASPP01011876">
    <property type="protein sequence ID" value="ETO21177.1"/>
    <property type="molecule type" value="Genomic_DNA"/>
</dbReference>
<dbReference type="Proteomes" id="UP000023152">
    <property type="component" value="Unassembled WGS sequence"/>
</dbReference>
<protein>
    <recommendedName>
        <fullName evidence="4">TRAF-type domain-containing protein</fullName>
    </recommendedName>
</protein>
<dbReference type="InterPro" id="IPR013083">
    <property type="entry name" value="Znf_RING/FYVE/PHD"/>
</dbReference>
<keyword evidence="3" id="KW-1185">Reference proteome</keyword>